<gene>
    <name evidence="2" type="ORF">A2Z78_00825</name>
</gene>
<dbReference type="STRING" id="1801660.A2Z78_00825"/>
<sequence length="116" mass="12567">MFGKSYLLKSFIVFSLLTYLAIPAIAIGQVTIDNPLASDSLEDLIDGIITFIFWVATALAPLMILIAAFYFLTSGGNPQQVSTAKKIILYTLIGYTIIIISKGLIIILKDILGVTP</sequence>
<name>A0A1G2DVC0_9BACT</name>
<feature type="transmembrane region" description="Helical" evidence="1">
    <location>
        <begin position="52"/>
        <end position="75"/>
    </location>
</feature>
<evidence type="ECO:0000313" key="3">
    <source>
        <dbReference type="Proteomes" id="UP000176752"/>
    </source>
</evidence>
<keyword evidence="1" id="KW-0812">Transmembrane</keyword>
<dbReference type="AlphaFoldDB" id="A0A1G2DVC0"/>
<dbReference type="InterPro" id="IPR043993">
    <property type="entry name" value="T4SS_pilin"/>
</dbReference>
<protein>
    <submittedName>
        <fullName evidence="2">Uncharacterized protein</fullName>
    </submittedName>
</protein>
<proteinExistence type="predicted"/>
<dbReference type="Proteomes" id="UP000176752">
    <property type="component" value="Unassembled WGS sequence"/>
</dbReference>
<keyword evidence="1" id="KW-1133">Transmembrane helix</keyword>
<feature type="transmembrane region" description="Helical" evidence="1">
    <location>
        <begin position="87"/>
        <end position="108"/>
    </location>
</feature>
<evidence type="ECO:0000313" key="2">
    <source>
        <dbReference type="EMBL" id="OGZ17476.1"/>
    </source>
</evidence>
<dbReference type="EMBL" id="MHLV01000024">
    <property type="protein sequence ID" value="OGZ17476.1"/>
    <property type="molecule type" value="Genomic_DNA"/>
</dbReference>
<keyword evidence="1" id="KW-0472">Membrane</keyword>
<reference evidence="2 3" key="1">
    <citation type="journal article" date="2016" name="Nat. Commun.">
        <title>Thousands of microbial genomes shed light on interconnected biogeochemical processes in an aquifer system.</title>
        <authorList>
            <person name="Anantharaman K."/>
            <person name="Brown C.T."/>
            <person name="Hug L.A."/>
            <person name="Sharon I."/>
            <person name="Castelle C.J."/>
            <person name="Probst A.J."/>
            <person name="Thomas B.C."/>
            <person name="Singh A."/>
            <person name="Wilkins M.J."/>
            <person name="Karaoz U."/>
            <person name="Brodie E.L."/>
            <person name="Williams K.H."/>
            <person name="Hubbard S.S."/>
            <person name="Banfield J.F."/>
        </authorList>
    </citation>
    <scope>NUCLEOTIDE SEQUENCE [LARGE SCALE GENOMIC DNA]</scope>
</reference>
<organism evidence="2 3">
    <name type="scientific">Candidatus Nealsonbacteria bacterium RBG_13_36_15</name>
    <dbReference type="NCBI Taxonomy" id="1801660"/>
    <lineage>
        <taxon>Bacteria</taxon>
        <taxon>Candidatus Nealsoniibacteriota</taxon>
    </lineage>
</organism>
<accession>A0A1G2DVC0</accession>
<comment type="caution">
    <text evidence="2">The sequence shown here is derived from an EMBL/GenBank/DDBJ whole genome shotgun (WGS) entry which is preliminary data.</text>
</comment>
<dbReference type="Pfam" id="PF18895">
    <property type="entry name" value="T4SS_pilin"/>
    <property type="match status" value="1"/>
</dbReference>
<evidence type="ECO:0000256" key="1">
    <source>
        <dbReference type="SAM" id="Phobius"/>
    </source>
</evidence>